<accession>A0A109UXN1</accession>
<dbReference type="PANTHER" id="PTHR12815:SF18">
    <property type="entry name" value="SORTING AND ASSEMBLY MACHINERY COMPONENT 50 HOMOLOG"/>
    <property type="match status" value="1"/>
</dbReference>
<dbReference type="GO" id="GO:0045040">
    <property type="term" value="P:protein insertion into mitochondrial outer membrane"/>
    <property type="evidence" value="ECO:0007669"/>
    <property type="project" value="TreeGrafter"/>
</dbReference>
<evidence type="ECO:0000259" key="6">
    <source>
        <dbReference type="Pfam" id="PF01103"/>
    </source>
</evidence>
<reference evidence="7 8" key="1">
    <citation type="submission" date="2016-01" db="EMBL/GenBank/DDBJ databases">
        <title>Genome sequence of the yeast Holleya sinecauda.</title>
        <authorList>
            <person name="Dietrich F.S."/>
        </authorList>
    </citation>
    <scope>NUCLEOTIDE SEQUENCE [LARGE SCALE GENOMIC DNA]</scope>
    <source>
        <strain evidence="7 8">ATCC 58844</strain>
    </source>
</reference>
<evidence type="ECO:0000313" key="8">
    <source>
        <dbReference type="Proteomes" id="UP000243052"/>
    </source>
</evidence>
<proteinExistence type="inferred from homology"/>
<keyword evidence="8" id="KW-1185">Reference proteome</keyword>
<evidence type="ECO:0000256" key="2">
    <source>
        <dbReference type="ARBA" id="ARBA00010913"/>
    </source>
</evidence>
<dbReference type="InterPro" id="IPR000184">
    <property type="entry name" value="Bac_surfAg_D15"/>
</dbReference>
<evidence type="ECO:0000256" key="4">
    <source>
        <dbReference type="ARBA" id="ARBA00022692"/>
    </source>
</evidence>
<organism evidence="7 8">
    <name type="scientific">Eremothecium sinecaudum</name>
    <dbReference type="NCBI Taxonomy" id="45286"/>
    <lineage>
        <taxon>Eukaryota</taxon>
        <taxon>Fungi</taxon>
        <taxon>Dikarya</taxon>
        <taxon>Ascomycota</taxon>
        <taxon>Saccharomycotina</taxon>
        <taxon>Saccharomycetes</taxon>
        <taxon>Saccharomycetales</taxon>
        <taxon>Saccharomycetaceae</taxon>
        <taxon>Eremothecium</taxon>
    </lineage>
</organism>
<dbReference type="Gene3D" id="2.40.160.50">
    <property type="entry name" value="membrane protein fhac: a member of the omp85/tpsb transporter family"/>
    <property type="match status" value="1"/>
</dbReference>
<dbReference type="AlphaFoldDB" id="A0A109UXN1"/>
<comment type="similarity">
    <text evidence="2">Belongs to the SAM50/omp85 family.</text>
</comment>
<dbReference type="STRING" id="45286.A0A109UXN1"/>
<sequence>MDPENFQKQLESQLHVSKLQSVESKPVYVSSVEVTDTVSNPLSEGSFKTILNPLLSNPLQSLTTTISALKNIEKKLMLTGLYDDVSISLTEDHSEFVKQFLKDATPKDINMDLPLPISAQIKLTPVSYRNLSLISTTRDNFASVGGRVSLLNKYGYAETINLQGELNVDPFTGNLNEKAANVKCSVPFLHDPSVKSVFDFSYSLSDLREQPWIAESDQGRHRQLGLNIGVHKPWMSLNQFYTPTTFNGLSIILRDLVPKTDATEISLPSKNVYSKLSLISQMLYSNIKSIGTVPTQGVKVNFTNEFVLKQSAAGQNFGNTFDKLTLSCEAHRSFLSEQLTTSLNFSCGSIFSPSTDGKVPDVHFMDRFYVGGLSSLKGFQTNMVGNTSGDSFYRLGLYSSIGLPKMPKISPIKLQTFVNAGDVFALKDGIPEKFAAATGVSLIYSSRIGNLDLTYAIPLTSRPQDEAKPGFSFGVKIAFM</sequence>
<evidence type="ECO:0000313" key="7">
    <source>
        <dbReference type="EMBL" id="AMD21602.1"/>
    </source>
</evidence>
<comment type="subcellular location">
    <subcellularLocation>
        <location evidence="1">Mitochondrion outer membrane</location>
        <topology evidence="1">Multi-pass membrane protein</topology>
    </subcellularLocation>
</comment>
<dbReference type="EMBL" id="CP014246">
    <property type="protein sequence ID" value="AMD21602.1"/>
    <property type="molecule type" value="Genomic_DNA"/>
</dbReference>
<dbReference type="Pfam" id="PF01103">
    <property type="entry name" value="Omp85"/>
    <property type="match status" value="1"/>
</dbReference>
<evidence type="ECO:0000256" key="5">
    <source>
        <dbReference type="ARBA" id="ARBA00023136"/>
    </source>
</evidence>
<name>A0A109UXN1_9SACH</name>
<dbReference type="InterPro" id="IPR039910">
    <property type="entry name" value="D15-like"/>
</dbReference>
<evidence type="ECO:0000256" key="1">
    <source>
        <dbReference type="ARBA" id="ARBA00004374"/>
    </source>
</evidence>
<protein>
    <submittedName>
        <fullName evidence="7">HFL254Wp</fullName>
    </submittedName>
</protein>
<dbReference type="RefSeq" id="XP_017988598.1">
    <property type="nucleotide sequence ID" value="XM_018133276.1"/>
</dbReference>
<gene>
    <name evidence="7" type="ORF">AW171_hschr63565</name>
</gene>
<evidence type="ECO:0000256" key="3">
    <source>
        <dbReference type="ARBA" id="ARBA00022452"/>
    </source>
</evidence>
<dbReference type="GeneID" id="28724900"/>
<dbReference type="OrthoDB" id="1724197at2759"/>
<dbReference type="Proteomes" id="UP000243052">
    <property type="component" value="Chromosome vi"/>
</dbReference>
<feature type="domain" description="Bacterial surface antigen (D15)" evidence="6">
    <location>
        <begin position="153"/>
        <end position="475"/>
    </location>
</feature>
<keyword evidence="3" id="KW-1134">Transmembrane beta strand</keyword>
<keyword evidence="4" id="KW-0812">Transmembrane</keyword>
<keyword evidence="5" id="KW-0472">Membrane</keyword>
<dbReference type="GO" id="GO:0005741">
    <property type="term" value="C:mitochondrial outer membrane"/>
    <property type="evidence" value="ECO:0007669"/>
    <property type="project" value="UniProtKB-SubCell"/>
</dbReference>
<dbReference type="PANTHER" id="PTHR12815">
    <property type="entry name" value="SORTING AND ASSEMBLY MACHINERY SAMM50 PROTEIN FAMILY MEMBER"/>
    <property type="match status" value="1"/>
</dbReference>